<dbReference type="EMBL" id="ML179569">
    <property type="protein sequence ID" value="THU85000.1"/>
    <property type="molecule type" value="Genomic_DNA"/>
</dbReference>
<accession>A0A4S8L8V9</accession>
<sequence length="209" mass="23761">MSHFNQVAKIEMHSIAYGKRPSTKTRYSDDQARSDCATLIIEHRPDPDSDIPSFATSLAQREGHQSAGYPGIDTLEVLGESITDMIVEEKDYTDFNFNPHLCPSLHRLSWTFHHIESPRVSCQLKKFASLNNLAHFRLGIDCDNMMMLRLHLSFMDDEDAKKTVVTNLDKALAPVSSMPSLQTLAFPDFFHYPEWLIESGKSGRLVPEY</sequence>
<evidence type="ECO:0000313" key="2">
    <source>
        <dbReference type="Proteomes" id="UP000297245"/>
    </source>
</evidence>
<proteinExistence type="predicted"/>
<reference evidence="1 2" key="1">
    <citation type="journal article" date="2019" name="Nat. Ecol. Evol.">
        <title>Megaphylogeny resolves global patterns of mushroom evolution.</title>
        <authorList>
            <person name="Varga T."/>
            <person name="Krizsan K."/>
            <person name="Foldi C."/>
            <person name="Dima B."/>
            <person name="Sanchez-Garcia M."/>
            <person name="Sanchez-Ramirez S."/>
            <person name="Szollosi G.J."/>
            <person name="Szarkandi J.G."/>
            <person name="Papp V."/>
            <person name="Albert L."/>
            <person name="Andreopoulos W."/>
            <person name="Angelini C."/>
            <person name="Antonin V."/>
            <person name="Barry K.W."/>
            <person name="Bougher N.L."/>
            <person name="Buchanan P."/>
            <person name="Buyck B."/>
            <person name="Bense V."/>
            <person name="Catcheside P."/>
            <person name="Chovatia M."/>
            <person name="Cooper J."/>
            <person name="Damon W."/>
            <person name="Desjardin D."/>
            <person name="Finy P."/>
            <person name="Geml J."/>
            <person name="Haridas S."/>
            <person name="Hughes K."/>
            <person name="Justo A."/>
            <person name="Karasinski D."/>
            <person name="Kautmanova I."/>
            <person name="Kiss B."/>
            <person name="Kocsube S."/>
            <person name="Kotiranta H."/>
            <person name="LaButti K.M."/>
            <person name="Lechner B.E."/>
            <person name="Liimatainen K."/>
            <person name="Lipzen A."/>
            <person name="Lukacs Z."/>
            <person name="Mihaltcheva S."/>
            <person name="Morgado L.N."/>
            <person name="Niskanen T."/>
            <person name="Noordeloos M.E."/>
            <person name="Ohm R.A."/>
            <person name="Ortiz-Santana B."/>
            <person name="Ovrebo C."/>
            <person name="Racz N."/>
            <person name="Riley R."/>
            <person name="Savchenko A."/>
            <person name="Shiryaev A."/>
            <person name="Soop K."/>
            <person name="Spirin V."/>
            <person name="Szebenyi C."/>
            <person name="Tomsovsky M."/>
            <person name="Tulloss R.E."/>
            <person name="Uehling J."/>
            <person name="Grigoriev I.V."/>
            <person name="Vagvolgyi C."/>
            <person name="Papp T."/>
            <person name="Martin F.M."/>
            <person name="Miettinen O."/>
            <person name="Hibbett D.S."/>
            <person name="Nagy L.G."/>
        </authorList>
    </citation>
    <scope>NUCLEOTIDE SEQUENCE [LARGE SCALE GENOMIC DNA]</scope>
    <source>
        <strain evidence="1 2">CBS 962.96</strain>
    </source>
</reference>
<organism evidence="1 2">
    <name type="scientific">Dendrothele bispora (strain CBS 962.96)</name>
    <dbReference type="NCBI Taxonomy" id="1314807"/>
    <lineage>
        <taxon>Eukaryota</taxon>
        <taxon>Fungi</taxon>
        <taxon>Dikarya</taxon>
        <taxon>Basidiomycota</taxon>
        <taxon>Agaricomycotina</taxon>
        <taxon>Agaricomycetes</taxon>
        <taxon>Agaricomycetidae</taxon>
        <taxon>Agaricales</taxon>
        <taxon>Agaricales incertae sedis</taxon>
        <taxon>Dendrothele</taxon>
    </lineage>
</organism>
<dbReference type="Proteomes" id="UP000297245">
    <property type="component" value="Unassembled WGS sequence"/>
</dbReference>
<name>A0A4S8L8V9_DENBC</name>
<keyword evidence="2" id="KW-1185">Reference proteome</keyword>
<protein>
    <submittedName>
        <fullName evidence="1">Uncharacterized protein</fullName>
    </submittedName>
</protein>
<dbReference type="AlphaFoldDB" id="A0A4S8L8V9"/>
<gene>
    <name evidence="1" type="ORF">K435DRAFT_869703</name>
</gene>
<evidence type="ECO:0000313" key="1">
    <source>
        <dbReference type="EMBL" id="THU85000.1"/>
    </source>
</evidence>